<dbReference type="EMBL" id="DROM01000318">
    <property type="protein sequence ID" value="HHH13632.1"/>
    <property type="molecule type" value="Genomic_DNA"/>
</dbReference>
<accession>A0A7C5IZ26</accession>
<dbReference type="InterPro" id="IPR036249">
    <property type="entry name" value="Thioredoxin-like_sf"/>
</dbReference>
<name>A0A7C5IZ26_9GAMM</name>
<gene>
    <name evidence="2" type="ORF">ENJ98_05295</name>
</gene>
<dbReference type="PROSITE" id="PS51354">
    <property type="entry name" value="GLUTAREDOXIN_2"/>
    <property type="match status" value="1"/>
</dbReference>
<dbReference type="SUPFAM" id="SSF52833">
    <property type="entry name" value="Thioredoxin-like"/>
    <property type="match status" value="1"/>
</dbReference>
<dbReference type="Proteomes" id="UP000886100">
    <property type="component" value="Unassembled WGS sequence"/>
</dbReference>
<reference evidence="2" key="1">
    <citation type="journal article" date="2020" name="mSystems">
        <title>Genome- and Community-Level Interaction Insights into Carbon Utilization and Element Cycling Functions of Hydrothermarchaeota in Hydrothermal Sediment.</title>
        <authorList>
            <person name="Zhou Z."/>
            <person name="Liu Y."/>
            <person name="Xu W."/>
            <person name="Pan J."/>
            <person name="Luo Z.H."/>
            <person name="Li M."/>
        </authorList>
    </citation>
    <scope>NUCLEOTIDE SEQUENCE [LARGE SCALE GENOMIC DNA]</scope>
    <source>
        <strain evidence="2">HyVt-535</strain>
    </source>
</reference>
<proteinExistence type="predicted"/>
<dbReference type="AlphaFoldDB" id="A0A7C5IZ26"/>
<feature type="domain" description="Thioredoxin-like fold" evidence="1">
    <location>
        <begin position="3"/>
        <end position="78"/>
    </location>
</feature>
<dbReference type="Pfam" id="PF13192">
    <property type="entry name" value="Thioredoxin_3"/>
    <property type="match status" value="1"/>
</dbReference>
<comment type="caution">
    <text evidence="2">The sequence shown here is derived from an EMBL/GenBank/DDBJ whole genome shotgun (WGS) entry which is preliminary data.</text>
</comment>
<sequence>MIEVEVFTSPGCAKCAKAKTVLRELAEEVGAGRIRWREVNILEELDRAVVLGVLSAPAIAVDGELVFTGLPRPARLRDHLLRRLEEVE</sequence>
<protein>
    <submittedName>
        <fullName evidence="2">Glutaredoxin</fullName>
    </submittedName>
</protein>
<organism evidence="2">
    <name type="scientific">Thiolapillus brandeum</name>
    <dbReference type="NCBI Taxonomy" id="1076588"/>
    <lineage>
        <taxon>Bacteria</taxon>
        <taxon>Pseudomonadati</taxon>
        <taxon>Pseudomonadota</taxon>
        <taxon>Gammaproteobacteria</taxon>
        <taxon>Chromatiales</taxon>
        <taxon>Sedimenticolaceae</taxon>
        <taxon>Thiolapillus</taxon>
    </lineage>
</organism>
<dbReference type="Gene3D" id="3.40.30.10">
    <property type="entry name" value="Glutaredoxin"/>
    <property type="match status" value="1"/>
</dbReference>
<dbReference type="InterPro" id="IPR012336">
    <property type="entry name" value="Thioredoxin-like_fold"/>
</dbReference>
<evidence type="ECO:0000259" key="1">
    <source>
        <dbReference type="Pfam" id="PF13192"/>
    </source>
</evidence>
<evidence type="ECO:0000313" key="2">
    <source>
        <dbReference type="EMBL" id="HHH13632.1"/>
    </source>
</evidence>